<dbReference type="PROSITE" id="PS51257">
    <property type="entry name" value="PROKAR_LIPOPROTEIN"/>
    <property type="match status" value="1"/>
</dbReference>
<evidence type="ECO:0000313" key="4">
    <source>
        <dbReference type="Proteomes" id="UP000824037"/>
    </source>
</evidence>
<evidence type="ECO:0000313" key="3">
    <source>
        <dbReference type="EMBL" id="HIZ35773.1"/>
    </source>
</evidence>
<comment type="caution">
    <text evidence="3">The sequence shown here is derived from an EMBL/GenBank/DDBJ whole genome shotgun (WGS) entry which is preliminary data.</text>
</comment>
<keyword evidence="2" id="KW-0732">Signal</keyword>
<proteinExistence type="predicted"/>
<accession>A0A9D2EDH8</accession>
<sequence length="188" mass="19780">MARKSRLLGIAASLTAAGLALTACAGQPGAAAVVDGERISENEVARTLETWQPLLQNPLTPAAMLAPMIQAPVLLDVAADHGIGASVEDAEQYLDDRAEQAQVSPPEEYPDGAIEVARMQIVVEVLNGGTVDPQQISADLTERISGLDVELSPRYGEWDPAAEDGSFISPTTPEWILAPADETEQPVG</sequence>
<feature type="region of interest" description="Disordered" evidence="1">
    <location>
        <begin position="158"/>
        <end position="188"/>
    </location>
</feature>
<evidence type="ECO:0008006" key="5">
    <source>
        <dbReference type="Google" id="ProtNLM"/>
    </source>
</evidence>
<feature type="signal peptide" evidence="2">
    <location>
        <begin position="1"/>
        <end position="25"/>
    </location>
</feature>
<dbReference type="AlphaFoldDB" id="A0A9D2EDH8"/>
<name>A0A9D2EDH8_9MICO</name>
<gene>
    <name evidence="3" type="ORF">H9815_08340</name>
</gene>
<feature type="chain" id="PRO_5038470044" description="SurA-like protein" evidence="2">
    <location>
        <begin position="26"/>
        <end position="188"/>
    </location>
</feature>
<reference evidence="3" key="1">
    <citation type="journal article" date="2021" name="PeerJ">
        <title>Extensive microbial diversity within the chicken gut microbiome revealed by metagenomics and culture.</title>
        <authorList>
            <person name="Gilroy R."/>
            <person name="Ravi A."/>
            <person name="Getino M."/>
            <person name="Pursley I."/>
            <person name="Horton D.L."/>
            <person name="Alikhan N.F."/>
            <person name="Baker D."/>
            <person name="Gharbi K."/>
            <person name="Hall N."/>
            <person name="Watson M."/>
            <person name="Adriaenssens E.M."/>
            <person name="Foster-Nyarko E."/>
            <person name="Jarju S."/>
            <person name="Secka A."/>
            <person name="Antonio M."/>
            <person name="Oren A."/>
            <person name="Chaudhuri R.R."/>
            <person name="La Ragione R."/>
            <person name="Hildebrand F."/>
            <person name="Pallen M.J."/>
        </authorList>
    </citation>
    <scope>NUCLEOTIDE SEQUENCE</scope>
    <source>
        <strain evidence="3">ChiGjej4B4-7305</strain>
    </source>
</reference>
<dbReference type="SUPFAM" id="SSF109998">
    <property type="entry name" value="Triger factor/SurA peptide-binding domain-like"/>
    <property type="match status" value="1"/>
</dbReference>
<evidence type="ECO:0000256" key="1">
    <source>
        <dbReference type="SAM" id="MobiDB-lite"/>
    </source>
</evidence>
<evidence type="ECO:0000256" key="2">
    <source>
        <dbReference type="SAM" id="SignalP"/>
    </source>
</evidence>
<dbReference type="EMBL" id="DXBY01000141">
    <property type="protein sequence ID" value="HIZ35773.1"/>
    <property type="molecule type" value="Genomic_DNA"/>
</dbReference>
<dbReference type="InterPro" id="IPR027304">
    <property type="entry name" value="Trigger_fact/SurA_dom_sf"/>
</dbReference>
<organism evidence="3 4">
    <name type="scientific">Candidatus Ruania gallistercoris</name>
    <dbReference type="NCBI Taxonomy" id="2838746"/>
    <lineage>
        <taxon>Bacteria</taxon>
        <taxon>Bacillati</taxon>
        <taxon>Actinomycetota</taxon>
        <taxon>Actinomycetes</taxon>
        <taxon>Micrococcales</taxon>
        <taxon>Ruaniaceae</taxon>
        <taxon>Ruania</taxon>
    </lineage>
</organism>
<dbReference type="Proteomes" id="UP000824037">
    <property type="component" value="Unassembled WGS sequence"/>
</dbReference>
<reference evidence="3" key="2">
    <citation type="submission" date="2021-04" db="EMBL/GenBank/DDBJ databases">
        <authorList>
            <person name="Gilroy R."/>
        </authorList>
    </citation>
    <scope>NUCLEOTIDE SEQUENCE</scope>
    <source>
        <strain evidence="3">ChiGjej4B4-7305</strain>
    </source>
</reference>
<protein>
    <recommendedName>
        <fullName evidence="5">SurA-like protein</fullName>
    </recommendedName>
</protein>